<reference evidence="2 3" key="1">
    <citation type="journal article" date="2016" name="Mol. Biol. Evol.">
        <title>Comparative Genomics of Early-Diverging Mushroom-Forming Fungi Provides Insights into the Origins of Lignocellulose Decay Capabilities.</title>
        <authorList>
            <person name="Nagy L.G."/>
            <person name="Riley R."/>
            <person name="Tritt A."/>
            <person name="Adam C."/>
            <person name="Daum C."/>
            <person name="Floudas D."/>
            <person name="Sun H."/>
            <person name="Yadav J.S."/>
            <person name="Pangilinan J."/>
            <person name="Larsson K.H."/>
            <person name="Matsuura K."/>
            <person name="Barry K."/>
            <person name="Labutti K."/>
            <person name="Kuo R."/>
            <person name="Ohm R.A."/>
            <person name="Bhattacharya S.S."/>
            <person name="Shirouzu T."/>
            <person name="Yoshinaga Y."/>
            <person name="Martin F.M."/>
            <person name="Grigoriev I.V."/>
            <person name="Hibbett D.S."/>
        </authorList>
    </citation>
    <scope>NUCLEOTIDE SEQUENCE [LARGE SCALE GENOMIC DNA]</scope>
    <source>
        <strain evidence="2 3">HHB12029</strain>
    </source>
</reference>
<feature type="compositionally biased region" description="Basic residues" evidence="1">
    <location>
        <begin position="579"/>
        <end position="588"/>
    </location>
</feature>
<dbReference type="STRING" id="1314781.A0A165DZ44"/>
<organism evidence="2 3">
    <name type="scientific">Exidia glandulosa HHB12029</name>
    <dbReference type="NCBI Taxonomy" id="1314781"/>
    <lineage>
        <taxon>Eukaryota</taxon>
        <taxon>Fungi</taxon>
        <taxon>Dikarya</taxon>
        <taxon>Basidiomycota</taxon>
        <taxon>Agaricomycotina</taxon>
        <taxon>Agaricomycetes</taxon>
        <taxon>Auriculariales</taxon>
        <taxon>Exidiaceae</taxon>
        <taxon>Exidia</taxon>
    </lineage>
</organism>
<dbReference type="Proteomes" id="UP000077266">
    <property type="component" value="Unassembled WGS sequence"/>
</dbReference>
<protein>
    <submittedName>
        <fullName evidence="2">Uncharacterized protein</fullName>
    </submittedName>
</protein>
<feature type="region of interest" description="Disordered" evidence="1">
    <location>
        <begin position="406"/>
        <end position="536"/>
    </location>
</feature>
<gene>
    <name evidence="2" type="ORF">EXIGLDRAFT_753174</name>
</gene>
<dbReference type="OrthoDB" id="3259498at2759"/>
<feature type="region of interest" description="Disordered" evidence="1">
    <location>
        <begin position="337"/>
        <end position="357"/>
    </location>
</feature>
<feature type="compositionally biased region" description="Low complexity" evidence="1">
    <location>
        <begin position="523"/>
        <end position="536"/>
    </location>
</feature>
<evidence type="ECO:0000256" key="1">
    <source>
        <dbReference type="SAM" id="MobiDB-lite"/>
    </source>
</evidence>
<feature type="compositionally biased region" description="Acidic residues" evidence="1">
    <location>
        <begin position="189"/>
        <end position="226"/>
    </location>
</feature>
<feature type="compositionally biased region" description="Basic and acidic residues" evidence="1">
    <location>
        <begin position="35"/>
        <end position="45"/>
    </location>
</feature>
<name>A0A165DZ44_EXIGL</name>
<feature type="compositionally biased region" description="Basic and acidic residues" evidence="1">
    <location>
        <begin position="227"/>
        <end position="255"/>
    </location>
</feature>
<dbReference type="InParanoid" id="A0A165DZ44"/>
<feature type="compositionally biased region" description="Basic and acidic residues" evidence="1">
    <location>
        <begin position="102"/>
        <end position="116"/>
    </location>
</feature>
<feature type="compositionally biased region" description="Polar residues" evidence="1">
    <location>
        <begin position="117"/>
        <end position="131"/>
    </location>
</feature>
<keyword evidence="3" id="KW-1185">Reference proteome</keyword>
<feature type="compositionally biased region" description="Acidic residues" evidence="1">
    <location>
        <begin position="439"/>
        <end position="454"/>
    </location>
</feature>
<evidence type="ECO:0000313" key="2">
    <source>
        <dbReference type="EMBL" id="KZV85716.1"/>
    </source>
</evidence>
<dbReference type="AlphaFoldDB" id="A0A165DZ44"/>
<feature type="compositionally biased region" description="Basic residues" evidence="1">
    <location>
        <begin position="768"/>
        <end position="782"/>
    </location>
</feature>
<evidence type="ECO:0000313" key="3">
    <source>
        <dbReference type="Proteomes" id="UP000077266"/>
    </source>
</evidence>
<proteinExistence type="predicted"/>
<feature type="region of interest" description="Disordered" evidence="1">
    <location>
        <begin position="1"/>
        <end position="310"/>
    </location>
</feature>
<feature type="compositionally biased region" description="Basic residues" evidence="1">
    <location>
        <begin position="79"/>
        <end position="94"/>
    </location>
</feature>
<feature type="compositionally biased region" description="Acidic residues" evidence="1">
    <location>
        <begin position="276"/>
        <end position="301"/>
    </location>
</feature>
<feature type="compositionally biased region" description="Low complexity" evidence="1">
    <location>
        <begin position="62"/>
        <end position="78"/>
    </location>
</feature>
<accession>A0A165DZ44</accession>
<feature type="region of interest" description="Disordered" evidence="1">
    <location>
        <begin position="579"/>
        <end position="601"/>
    </location>
</feature>
<dbReference type="EMBL" id="KV426179">
    <property type="protein sequence ID" value="KZV85716.1"/>
    <property type="molecule type" value="Genomic_DNA"/>
</dbReference>
<sequence>MPGDVEDVPAAPAAPAPRLKIKLTLNPPKPLSLYDRIKAKQENQQRSRQATPVGAASGGSTPQPSDAPAAAPVPAPLQRRPRGRPPGSRTKKKAPAPGAVPTKRDRDRARARDKRLQTTPRPRGQTKNANPAVTDKSIPPGAAARRILTSATPGSARSGYNLYVHSDSDSDETDAYPTFVSASGLSTSSDEEGDDEEQEGGQDDSADDESSELTDLDDFSVQDEEERFIIADEKARVRRELLGDNDPEVAKKQRDWQMIPRQKGSSATGSTAGGGDDSDSNSDSTEDEQLEDDEDVEDEPEPDVHARGELELAADRYWSSSEDDFDAAVFFASLDSENEAKSSDGDDSDDSILGAQSLDESAQAGLFARISPEEHLPMVTQDVHGLLVFGDAVKDAALDMAFDIPSVPPTAVQSPNPEAPGDSTEDEDEEDLRSAADAMDVDSTDDDLGLEETDGATTDDMCEEDLDRVRAPTPPPTGVNPLATLRTPTTDGARRSKKHDRPVPLLSQKPTDILGRRRAASLTSSNGTTSPSVSSSRIVKFPSMGRFESPAQVKMVIIDGRTQNIPSPFARKLRRERANRVRFPKSRRQASPSPLLSGGEVSEDSMYSLHAGPSSSQFISLHDVLDTAILEDDEDELEESQSAAQAALISASESDAAVDSNGVQHLRNLSRWDRIPMNTFRRTRSDVSLPSMTMSLPVGLGYGAGLKNSSGWWDSDNGRKRGRRERERTTSMNAMLALSPILFPVRGGGGGGGDEYGNQRAHNASQLKIHRDKERRKKKSKSKTVDSAAVKPVKRPIHAQRASSLVNVPPLRI</sequence>
<feature type="region of interest" description="Disordered" evidence="1">
    <location>
        <begin position="749"/>
        <end position="813"/>
    </location>
</feature>